<accession>A0ABR9KEN3</accession>
<dbReference type="InterPro" id="IPR003542">
    <property type="entry name" value="Enbac_synth_compD-like"/>
</dbReference>
<dbReference type="InterPro" id="IPR041354">
    <property type="entry name" value="4PPT_N"/>
</dbReference>
<name>A0ABR9KEN3_9ACTN</name>
<dbReference type="RefSeq" id="WP_192775564.1">
    <property type="nucleotide sequence ID" value="NZ_BAAASY010000040.1"/>
</dbReference>
<protein>
    <submittedName>
        <fullName evidence="4">4'-phosphopantetheinyl transferase EntD</fullName>
    </submittedName>
</protein>
<dbReference type="Pfam" id="PF01648">
    <property type="entry name" value="ACPS"/>
    <property type="match status" value="1"/>
</dbReference>
<keyword evidence="5" id="KW-1185">Reference proteome</keyword>
<evidence type="ECO:0000313" key="5">
    <source>
        <dbReference type="Proteomes" id="UP000661607"/>
    </source>
</evidence>
<dbReference type="Pfam" id="PF17837">
    <property type="entry name" value="4PPT_N"/>
    <property type="match status" value="1"/>
</dbReference>
<dbReference type="GO" id="GO:0016740">
    <property type="term" value="F:transferase activity"/>
    <property type="evidence" value="ECO:0007669"/>
    <property type="project" value="UniProtKB-KW"/>
</dbReference>
<gene>
    <name evidence="4" type="ORF">H4W81_003275</name>
</gene>
<sequence>MIEEILPKGVAVAELFADRPGAMLFEEEAVAVQRAVDSRRREFTSGRACARRALARLGLPPVPVPRGERGAPAWPDGVVGSITHCEGYRACAVAMDTQILTIGIDAEPHEPLPAGVFDMISLRTERWALARLPSGVHWDRVLFSAKESIYKAWFPLTRRWLDFSEATVTIDPSAGTFHARLSKIATVHRGGLLTELAGGWRVADGFVLTAIAHPADRAASLVSEPLAMNL</sequence>
<proteinExistence type="predicted"/>
<dbReference type="Proteomes" id="UP000661607">
    <property type="component" value="Unassembled WGS sequence"/>
</dbReference>
<evidence type="ECO:0000256" key="1">
    <source>
        <dbReference type="ARBA" id="ARBA00022679"/>
    </source>
</evidence>
<dbReference type="EMBL" id="JADBEF010000001">
    <property type="protein sequence ID" value="MBE1560496.1"/>
    <property type="molecule type" value="Genomic_DNA"/>
</dbReference>
<evidence type="ECO:0000259" key="3">
    <source>
        <dbReference type="Pfam" id="PF17837"/>
    </source>
</evidence>
<dbReference type="PANTHER" id="PTHR38096:SF1">
    <property type="entry name" value="ENTEROBACTIN SYNTHASE COMPONENT D"/>
    <property type="match status" value="1"/>
</dbReference>
<feature type="domain" description="4'-phosphopantetheinyl transferase N-terminal" evidence="3">
    <location>
        <begin position="27"/>
        <end position="94"/>
    </location>
</feature>
<keyword evidence="1 4" id="KW-0808">Transferase</keyword>
<dbReference type="PANTHER" id="PTHR38096">
    <property type="entry name" value="ENTEROBACTIN SYNTHASE COMPONENT D"/>
    <property type="match status" value="1"/>
</dbReference>
<dbReference type="SUPFAM" id="SSF56214">
    <property type="entry name" value="4'-phosphopantetheinyl transferase"/>
    <property type="match status" value="1"/>
</dbReference>
<reference evidence="4 5" key="1">
    <citation type="submission" date="2020-10" db="EMBL/GenBank/DDBJ databases">
        <title>Sequencing the genomes of 1000 actinobacteria strains.</title>
        <authorList>
            <person name="Klenk H.-P."/>
        </authorList>
    </citation>
    <scope>NUCLEOTIDE SEQUENCE [LARGE SCALE GENOMIC DNA]</scope>
    <source>
        <strain evidence="4 5">DSM 43748</strain>
    </source>
</reference>
<dbReference type="PRINTS" id="PR01399">
    <property type="entry name" value="ENTSNTHTASED"/>
</dbReference>
<evidence type="ECO:0000259" key="2">
    <source>
        <dbReference type="Pfam" id="PF01648"/>
    </source>
</evidence>
<dbReference type="InterPro" id="IPR037143">
    <property type="entry name" value="4-PPantetheinyl_Trfase_dom_sf"/>
</dbReference>
<evidence type="ECO:0000313" key="4">
    <source>
        <dbReference type="EMBL" id="MBE1560496.1"/>
    </source>
</evidence>
<dbReference type="Gene3D" id="3.90.470.20">
    <property type="entry name" value="4'-phosphopantetheinyl transferase domain"/>
    <property type="match status" value="1"/>
</dbReference>
<organism evidence="4 5">
    <name type="scientific">Nonomuraea africana</name>
    <dbReference type="NCBI Taxonomy" id="46171"/>
    <lineage>
        <taxon>Bacteria</taxon>
        <taxon>Bacillati</taxon>
        <taxon>Actinomycetota</taxon>
        <taxon>Actinomycetes</taxon>
        <taxon>Streptosporangiales</taxon>
        <taxon>Streptosporangiaceae</taxon>
        <taxon>Nonomuraea</taxon>
    </lineage>
</organism>
<dbReference type="InterPro" id="IPR008278">
    <property type="entry name" value="4-PPantetheinyl_Trfase_dom"/>
</dbReference>
<comment type="caution">
    <text evidence="4">The sequence shown here is derived from an EMBL/GenBank/DDBJ whole genome shotgun (WGS) entry which is preliminary data.</text>
</comment>
<feature type="domain" description="4'-phosphopantetheinyl transferase" evidence="2">
    <location>
        <begin position="102"/>
        <end position="179"/>
    </location>
</feature>